<proteinExistence type="predicted"/>
<accession>A0ABU9DEU5</accession>
<dbReference type="EMBL" id="JBBPCC010000001">
    <property type="protein sequence ID" value="MEK8126796.1"/>
    <property type="molecule type" value="Genomic_DNA"/>
</dbReference>
<protein>
    <recommendedName>
        <fullName evidence="3">Secreted protein</fullName>
    </recommendedName>
</protein>
<comment type="caution">
    <text evidence="1">The sequence shown here is derived from an EMBL/GenBank/DDBJ whole genome shotgun (WGS) entry which is preliminary data.</text>
</comment>
<gene>
    <name evidence="1" type="ORF">WMW72_02635</name>
</gene>
<organism evidence="1 2">
    <name type="scientific">Paenibacillus filicis</name>
    <dbReference type="NCBI Taxonomy" id="669464"/>
    <lineage>
        <taxon>Bacteria</taxon>
        <taxon>Bacillati</taxon>
        <taxon>Bacillota</taxon>
        <taxon>Bacilli</taxon>
        <taxon>Bacillales</taxon>
        <taxon>Paenibacillaceae</taxon>
        <taxon>Paenibacillus</taxon>
    </lineage>
</organism>
<evidence type="ECO:0000313" key="1">
    <source>
        <dbReference type="EMBL" id="MEK8126796.1"/>
    </source>
</evidence>
<name>A0ABU9DEU5_9BACL</name>
<keyword evidence="2" id="KW-1185">Reference proteome</keyword>
<dbReference type="Proteomes" id="UP001469365">
    <property type="component" value="Unassembled WGS sequence"/>
</dbReference>
<evidence type="ECO:0000313" key="2">
    <source>
        <dbReference type="Proteomes" id="UP001469365"/>
    </source>
</evidence>
<sequence>MFIVWLTLLLFTEDTGIFLNSSCFISVQFSGFHTGGATLRFTEAAGSDLSIASAGLGTAPLASGGRADDE</sequence>
<evidence type="ECO:0008006" key="3">
    <source>
        <dbReference type="Google" id="ProtNLM"/>
    </source>
</evidence>
<reference evidence="1 2" key="1">
    <citation type="submission" date="2024-04" db="EMBL/GenBank/DDBJ databases">
        <title>draft genome sequnece of Paenibacillus filicis.</title>
        <authorList>
            <person name="Kim D.-U."/>
        </authorList>
    </citation>
    <scope>NUCLEOTIDE SEQUENCE [LARGE SCALE GENOMIC DNA]</scope>
    <source>
        <strain evidence="1 2">KACC14197</strain>
    </source>
</reference>